<name>A0A9D9NB39_9BACT</name>
<dbReference type="AlphaFoldDB" id="A0A9D9NB39"/>
<reference evidence="1" key="2">
    <citation type="journal article" date="2021" name="PeerJ">
        <title>Extensive microbial diversity within the chicken gut microbiome revealed by metagenomics and culture.</title>
        <authorList>
            <person name="Gilroy R."/>
            <person name="Ravi A."/>
            <person name="Getino M."/>
            <person name="Pursley I."/>
            <person name="Horton D.L."/>
            <person name="Alikhan N.F."/>
            <person name="Baker D."/>
            <person name="Gharbi K."/>
            <person name="Hall N."/>
            <person name="Watson M."/>
            <person name="Adriaenssens E.M."/>
            <person name="Foster-Nyarko E."/>
            <person name="Jarju S."/>
            <person name="Secka A."/>
            <person name="Antonio M."/>
            <person name="Oren A."/>
            <person name="Chaudhuri R.R."/>
            <person name="La Ragione R."/>
            <person name="Hildebrand F."/>
            <person name="Pallen M.J."/>
        </authorList>
    </citation>
    <scope>NUCLEOTIDE SEQUENCE</scope>
    <source>
        <strain evidence="1">B1-15692</strain>
    </source>
</reference>
<dbReference type="Proteomes" id="UP000823660">
    <property type="component" value="Unassembled WGS sequence"/>
</dbReference>
<gene>
    <name evidence="1" type="ORF">IAB99_05445</name>
</gene>
<sequence>MQKKETKTEKAFRKGLRNLKVKDYMEVKDRIYDILGVSARQTFAAYADGKRQLDIDKYKSIDMLFKEHGVNDCWGV</sequence>
<accession>A0A9D9NB39</accession>
<evidence type="ECO:0000313" key="2">
    <source>
        <dbReference type="Proteomes" id="UP000823660"/>
    </source>
</evidence>
<evidence type="ECO:0000313" key="1">
    <source>
        <dbReference type="EMBL" id="MBO8467192.1"/>
    </source>
</evidence>
<proteinExistence type="predicted"/>
<dbReference type="EMBL" id="JADIMH010000031">
    <property type="protein sequence ID" value="MBO8467192.1"/>
    <property type="molecule type" value="Genomic_DNA"/>
</dbReference>
<reference evidence="1" key="1">
    <citation type="submission" date="2020-10" db="EMBL/GenBank/DDBJ databases">
        <authorList>
            <person name="Gilroy R."/>
        </authorList>
    </citation>
    <scope>NUCLEOTIDE SEQUENCE</scope>
    <source>
        <strain evidence="1">B1-15692</strain>
    </source>
</reference>
<comment type="caution">
    <text evidence="1">The sequence shown here is derived from an EMBL/GenBank/DDBJ whole genome shotgun (WGS) entry which is preliminary data.</text>
</comment>
<protein>
    <submittedName>
        <fullName evidence="1">Uncharacterized protein</fullName>
    </submittedName>
</protein>
<organism evidence="1 2">
    <name type="scientific">Candidatus Cryptobacteroides faecipullorum</name>
    <dbReference type="NCBI Taxonomy" id="2840764"/>
    <lineage>
        <taxon>Bacteria</taxon>
        <taxon>Pseudomonadati</taxon>
        <taxon>Bacteroidota</taxon>
        <taxon>Bacteroidia</taxon>
        <taxon>Bacteroidales</taxon>
        <taxon>Candidatus Cryptobacteroides</taxon>
    </lineage>
</organism>